<sequence length="1079" mass="122211">MFNLKKFLMVSLILFLLFSDFSSTLVILAESQNETKLEYNLEADTLESEDYQVIEHSNVRYDDYLLDLSELENALTDKDISLVEKRSSYPSGVHVWDETNYSELSPNADESLAYDENGFYWLGNAIYDVSGGDGVLDPSLDFLLSNPFQVKENLDKTLFSHFSNRITSLFSTEEIHANSTPKIERVRTVQVGQTKVGEYRVNGKLAYCVEHNRDPATEAGTYSPLEPYNNARMLRLLYYGWGGEGNIFSSGQKDVGIAVTSLIASRIRNPGEQTGRSLARYEELWKLVNDNTKNPPSSKVELSEEKLNISIEDNRQVSEKTKFLAHSDNRIQISVPTNVRIINETRNTSSTGGTLTIRGGDTFYFTAPLSYNSTLKRTNIRGSIPTYTPMITYDNWGIRQPLAQMDVYDDPHNTVSFEVPFTRQEVDITILHRDRVTEDTIKTEIKPTLIGDPVTVAHNMTRYSWGNKYNGRTINLINDGGQAGTYNVTEAKTYTVWYTSQHRLKIELYDKFSGDLLETDHNSLYKAGASFSHQVPNNFDVGKTHYVLNRSAGRTVTGSMPREDRTIKVNYDPYHDATILWRNRFPAYDIFERRDDRIKVGDGYHYVQEEFYTLSGGRTYQRENNLTFSDRMGYADISNTFYYRLMRDVTVNYIDNRTGEPIRDSKVYTLLQADPYSEVPAVIEKGEYVYRYVRHDGDPESGIIGTSHLTINYYYDIPLIKTGLERIQIYTTPASEGLPVIVDLMKENNYAYPLQDMGEATVMVNLYKDDTLITGNRYTARALPEQLTLTIPPEALAVNETATYTVRLEDFNPDDIRVPADQAEVDTEGYTAEEGTLEAEVVESDVLRYEGVIKTERMIGEPMQVFTESFAIPLEPIRKMKTGYGFEMPLDLSYQNRLGNASVAFGFALTAPEALVDLSYIDYARQAGSVMVPLDRTGATTQANQTETSQQFALPAVQVEKETGHVFSSEQVANGDSRITHSLIDGGRKLYLPIWGYVGDYSVAVTTEVPIGIHLMSVNLTYPIEVVGHMYLHMDSETKEKDAIHMEPINQDNPFPLGVPDNWTAEEIADLQAFLARNN</sequence>
<dbReference type="STRING" id="872970.SAMN04488134_11567"/>
<dbReference type="Proteomes" id="UP000199300">
    <property type="component" value="Unassembled WGS sequence"/>
</dbReference>
<protein>
    <recommendedName>
        <fullName evidence="1">Thioester domain-containing protein</fullName>
    </recommendedName>
</protein>
<dbReference type="RefSeq" id="WP_091500154.1">
    <property type="nucleotide sequence ID" value="NZ_FODJ01000015.1"/>
</dbReference>
<reference evidence="2 3" key="1">
    <citation type="submission" date="2016-10" db="EMBL/GenBank/DDBJ databases">
        <authorList>
            <person name="de Groot N.N."/>
        </authorList>
    </citation>
    <scope>NUCLEOTIDE SEQUENCE [LARGE SCALE GENOMIC DNA]</scope>
    <source>
        <strain evidence="2 3">CGMCC 1.10434</strain>
    </source>
</reference>
<gene>
    <name evidence="2" type="ORF">SAMN04488134_11567</name>
</gene>
<evidence type="ECO:0000259" key="1">
    <source>
        <dbReference type="Pfam" id="PF20610"/>
    </source>
</evidence>
<name>A0A1H8TC51_9BACI</name>
<dbReference type="InterPro" id="IPR046751">
    <property type="entry name" value="TED_2"/>
</dbReference>
<evidence type="ECO:0000313" key="2">
    <source>
        <dbReference type="EMBL" id="SEO88482.1"/>
    </source>
</evidence>
<proteinExistence type="predicted"/>
<feature type="domain" description="Thioester" evidence="1">
    <location>
        <begin position="197"/>
        <end position="246"/>
    </location>
</feature>
<accession>A0A1H8TC51</accession>
<organism evidence="2 3">
    <name type="scientific">Amphibacillus marinus</name>
    <dbReference type="NCBI Taxonomy" id="872970"/>
    <lineage>
        <taxon>Bacteria</taxon>
        <taxon>Bacillati</taxon>
        <taxon>Bacillota</taxon>
        <taxon>Bacilli</taxon>
        <taxon>Bacillales</taxon>
        <taxon>Bacillaceae</taxon>
        <taxon>Amphibacillus</taxon>
    </lineage>
</organism>
<dbReference type="EMBL" id="FODJ01000015">
    <property type="protein sequence ID" value="SEO88482.1"/>
    <property type="molecule type" value="Genomic_DNA"/>
</dbReference>
<dbReference type="Pfam" id="PF20610">
    <property type="entry name" value="TED_2"/>
    <property type="match status" value="1"/>
</dbReference>
<evidence type="ECO:0000313" key="3">
    <source>
        <dbReference type="Proteomes" id="UP000199300"/>
    </source>
</evidence>
<keyword evidence="3" id="KW-1185">Reference proteome</keyword>
<dbReference type="AlphaFoldDB" id="A0A1H8TC51"/>